<dbReference type="Proteomes" id="UP000265703">
    <property type="component" value="Unassembled WGS sequence"/>
</dbReference>
<evidence type="ECO:0000256" key="1">
    <source>
        <dbReference type="SAM" id="MobiDB-lite"/>
    </source>
</evidence>
<organism evidence="2 3">
    <name type="scientific">Glomus cerebriforme</name>
    <dbReference type="NCBI Taxonomy" id="658196"/>
    <lineage>
        <taxon>Eukaryota</taxon>
        <taxon>Fungi</taxon>
        <taxon>Fungi incertae sedis</taxon>
        <taxon>Mucoromycota</taxon>
        <taxon>Glomeromycotina</taxon>
        <taxon>Glomeromycetes</taxon>
        <taxon>Glomerales</taxon>
        <taxon>Glomeraceae</taxon>
        <taxon>Glomus</taxon>
    </lineage>
</organism>
<proteinExistence type="predicted"/>
<dbReference type="EMBL" id="QKYT01000876">
    <property type="protein sequence ID" value="RIA80908.1"/>
    <property type="molecule type" value="Genomic_DNA"/>
</dbReference>
<evidence type="ECO:0000313" key="3">
    <source>
        <dbReference type="Proteomes" id="UP000265703"/>
    </source>
</evidence>
<sequence>MSIHNSPTHISQDSGENVTNASSDINENTTSSQHDNINDITAEYSFYYGPCNDFQIYHITCKEKTPEEIITQLLNNSLYLTHYFYSNDIFVFYYQQPNDKKIYQITCEMVPHSIIVQFLNSNIYGIELLYQNEHYQQNFSNRHKENLESHLREFLFNYLAPNNQSNI</sequence>
<keyword evidence="3" id="KW-1185">Reference proteome</keyword>
<evidence type="ECO:0000313" key="2">
    <source>
        <dbReference type="EMBL" id="RIA80908.1"/>
    </source>
</evidence>
<reference evidence="2 3" key="1">
    <citation type="submission" date="2018-06" db="EMBL/GenBank/DDBJ databases">
        <title>Comparative genomics reveals the genomic features of Rhizophagus irregularis, R. cerebriforme, R. diaphanum and Gigaspora rosea, and their symbiotic lifestyle signature.</title>
        <authorList>
            <person name="Morin E."/>
            <person name="San Clemente H."/>
            <person name="Chen E.C.H."/>
            <person name="De La Providencia I."/>
            <person name="Hainaut M."/>
            <person name="Kuo A."/>
            <person name="Kohler A."/>
            <person name="Murat C."/>
            <person name="Tang N."/>
            <person name="Roy S."/>
            <person name="Loubradou J."/>
            <person name="Henrissat B."/>
            <person name="Grigoriev I.V."/>
            <person name="Corradi N."/>
            <person name="Roux C."/>
            <person name="Martin F.M."/>
        </authorList>
    </citation>
    <scope>NUCLEOTIDE SEQUENCE [LARGE SCALE GENOMIC DNA]</scope>
    <source>
        <strain evidence="2 3">DAOM 227022</strain>
    </source>
</reference>
<dbReference type="OrthoDB" id="2331312at2759"/>
<feature type="region of interest" description="Disordered" evidence="1">
    <location>
        <begin position="1"/>
        <end position="34"/>
    </location>
</feature>
<gene>
    <name evidence="2" type="ORF">C1645_791586</name>
</gene>
<comment type="caution">
    <text evidence="2">The sequence shown here is derived from an EMBL/GenBank/DDBJ whole genome shotgun (WGS) entry which is preliminary data.</text>
</comment>
<name>A0A397S4H9_9GLOM</name>
<accession>A0A397S4H9</accession>
<dbReference type="AlphaFoldDB" id="A0A397S4H9"/>
<protein>
    <submittedName>
        <fullName evidence="2">Uncharacterized protein</fullName>
    </submittedName>
</protein>